<sequence length="274" mass="31742">MKIGEGSFSATFLATTAPDQSLDFSEVAKVGFKKNHIKHATELKILRQLDGKMYFPNFVYGGESGKYTFLVTEDAGEDLEKVVKRNRDPLTNKNVVRLSHIVHTAVDYLHRKGYVHRDIQASNVLLQLRNRRVRVRLCDFGDSTEINQPAKRRSSFMRLFNRQDVPSYHQSENHCHTAILCLKLLGKMPEMTRRESIFYKSHITQFELPDLVGEHMWIKLIWLNLSACFDEKTTNFSFINTFLDAAIPDFSKESDLAYTYDGKLKLQMFSLDDY</sequence>
<comment type="caution">
    <text evidence="2">The sequence shown here is derived from an EMBL/GenBank/DDBJ whole genome shotgun (WGS) entry which is preliminary data.</text>
</comment>
<dbReference type="GO" id="GO:0004672">
    <property type="term" value="F:protein kinase activity"/>
    <property type="evidence" value="ECO:0007669"/>
    <property type="project" value="InterPro"/>
</dbReference>
<protein>
    <recommendedName>
        <fullName evidence="1">Protein kinase domain-containing protein</fullName>
    </recommendedName>
</protein>
<dbReference type="GeneID" id="78777464"/>
<dbReference type="RefSeq" id="XP_053578449.1">
    <property type="nucleotide sequence ID" value="XM_053734883.1"/>
</dbReference>
<dbReference type="Gene3D" id="3.30.200.20">
    <property type="entry name" value="Phosphorylase Kinase, domain 1"/>
    <property type="match status" value="1"/>
</dbReference>
<proteinExistence type="predicted"/>
<gene>
    <name evidence="2" type="ORF">GCK72_022526</name>
</gene>
<dbReference type="InterPro" id="IPR011009">
    <property type="entry name" value="Kinase-like_dom_sf"/>
</dbReference>
<name>A0A6A5FU59_CAERE</name>
<dbReference type="Proteomes" id="UP000483820">
    <property type="component" value="Chromosome X"/>
</dbReference>
<evidence type="ECO:0000259" key="1">
    <source>
        <dbReference type="PROSITE" id="PS50011"/>
    </source>
</evidence>
<evidence type="ECO:0000313" key="2">
    <source>
        <dbReference type="EMBL" id="KAF1746074.1"/>
    </source>
</evidence>
<dbReference type="GO" id="GO:0005524">
    <property type="term" value="F:ATP binding"/>
    <property type="evidence" value="ECO:0007669"/>
    <property type="project" value="InterPro"/>
</dbReference>
<dbReference type="SUPFAM" id="SSF56112">
    <property type="entry name" value="Protein kinase-like (PK-like)"/>
    <property type="match status" value="1"/>
</dbReference>
<dbReference type="PROSITE" id="PS50011">
    <property type="entry name" value="PROTEIN_KINASE_DOM"/>
    <property type="match status" value="1"/>
</dbReference>
<accession>A0A6A5FU59</accession>
<dbReference type="InterPro" id="IPR050235">
    <property type="entry name" value="CK1_Ser-Thr_kinase"/>
</dbReference>
<dbReference type="EMBL" id="WUAV01000006">
    <property type="protein sequence ID" value="KAF1746074.1"/>
    <property type="molecule type" value="Genomic_DNA"/>
</dbReference>
<dbReference type="InterPro" id="IPR000719">
    <property type="entry name" value="Prot_kinase_dom"/>
</dbReference>
<dbReference type="SMART" id="SM00220">
    <property type="entry name" value="S_TKc"/>
    <property type="match status" value="1"/>
</dbReference>
<dbReference type="Gene3D" id="1.10.510.10">
    <property type="entry name" value="Transferase(Phosphotransferase) domain 1"/>
    <property type="match status" value="1"/>
</dbReference>
<feature type="domain" description="Protein kinase" evidence="1">
    <location>
        <begin position="1"/>
        <end position="274"/>
    </location>
</feature>
<organism evidence="2 3">
    <name type="scientific">Caenorhabditis remanei</name>
    <name type="common">Caenorhabditis vulgaris</name>
    <dbReference type="NCBI Taxonomy" id="31234"/>
    <lineage>
        <taxon>Eukaryota</taxon>
        <taxon>Metazoa</taxon>
        <taxon>Ecdysozoa</taxon>
        <taxon>Nematoda</taxon>
        <taxon>Chromadorea</taxon>
        <taxon>Rhabditida</taxon>
        <taxon>Rhabditina</taxon>
        <taxon>Rhabditomorpha</taxon>
        <taxon>Rhabditoidea</taxon>
        <taxon>Rhabditidae</taxon>
        <taxon>Peloderinae</taxon>
        <taxon>Caenorhabditis</taxon>
    </lineage>
</organism>
<dbReference type="AlphaFoldDB" id="A0A6A5FU59"/>
<reference evidence="2 3" key="1">
    <citation type="submission" date="2019-12" db="EMBL/GenBank/DDBJ databases">
        <title>Chromosome-level assembly of the Caenorhabditis remanei genome.</title>
        <authorList>
            <person name="Teterina A.A."/>
            <person name="Willis J.H."/>
            <person name="Phillips P.C."/>
        </authorList>
    </citation>
    <scope>NUCLEOTIDE SEQUENCE [LARGE SCALE GENOMIC DNA]</scope>
    <source>
        <strain evidence="2 3">PX506</strain>
        <tissue evidence="2">Whole organism</tissue>
    </source>
</reference>
<dbReference type="Pfam" id="PF00069">
    <property type="entry name" value="Pkinase"/>
    <property type="match status" value="1"/>
</dbReference>
<dbReference type="CTD" id="78777464"/>
<evidence type="ECO:0000313" key="3">
    <source>
        <dbReference type="Proteomes" id="UP000483820"/>
    </source>
</evidence>
<dbReference type="PANTHER" id="PTHR11909">
    <property type="entry name" value="CASEIN KINASE-RELATED"/>
    <property type="match status" value="1"/>
</dbReference>
<dbReference type="KEGG" id="crq:GCK72_022526"/>